<dbReference type="EMBL" id="JAGQHR010000729">
    <property type="protein sequence ID" value="MCA9729518.1"/>
    <property type="molecule type" value="Genomic_DNA"/>
</dbReference>
<reference evidence="1" key="1">
    <citation type="submission" date="2020-04" db="EMBL/GenBank/DDBJ databases">
        <authorList>
            <person name="Zhang T."/>
        </authorList>
    </citation>
    <scope>NUCLEOTIDE SEQUENCE</scope>
    <source>
        <strain evidence="1">HKST-UBA01</strain>
    </source>
</reference>
<evidence type="ECO:0000313" key="1">
    <source>
        <dbReference type="EMBL" id="MCA9729518.1"/>
    </source>
</evidence>
<dbReference type="Gene3D" id="2.40.160.60">
    <property type="entry name" value="Outer membrane protein transport protein (OMPP1/FadL/TodX)"/>
    <property type="match status" value="1"/>
</dbReference>
<reference evidence="1" key="2">
    <citation type="journal article" date="2021" name="Microbiome">
        <title>Successional dynamics and alternative stable states in a saline activated sludge microbial community over 9 years.</title>
        <authorList>
            <person name="Wang Y."/>
            <person name="Ye J."/>
            <person name="Ju F."/>
            <person name="Liu L."/>
            <person name="Boyd J.A."/>
            <person name="Deng Y."/>
            <person name="Parks D.H."/>
            <person name="Jiang X."/>
            <person name="Yin X."/>
            <person name="Woodcroft B.J."/>
            <person name="Tyson G.W."/>
            <person name="Hugenholtz P."/>
            <person name="Polz M.F."/>
            <person name="Zhang T."/>
        </authorList>
    </citation>
    <scope>NUCLEOTIDE SEQUENCE</scope>
    <source>
        <strain evidence="1">HKST-UBA01</strain>
    </source>
</reference>
<accession>A0A956M230</accession>
<name>A0A956M230_UNCEI</name>
<feature type="non-terminal residue" evidence="1">
    <location>
        <position position="1"/>
    </location>
</feature>
<gene>
    <name evidence="1" type="ORF">KC729_17660</name>
</gene>
<sequence>RIRDTAHFDLPGAFGGGLAIRALPRMQLSVDVIRRFWSQSDFSTATGDGNGSFTHLNDTTRFGIGITRLGDPEETVRDALGRRARWRAGFTYGTLPVSGNGETVSEWALTGGVGLPIQFDRGFIDGLIEFGKRGDAATTGLSESYLRIGFGATFQTLRSAF</sequence>
<proteinExistence type="predicted"/>
<dbReference type="AlphaFoldDB" id="A0A956M230"/>
<comment type="caution">
    <text evidence="1">The sequence shown here is derived from an EMBL/GenBank/DDBJ whole genome shotgun (WGS) entry which is preliminary data.</text>
</comment>
<dbReference type="Proteomes" id="UP000697710">
    <property type="component" value="Unassembled WGS sequence"/>
</dbReference>
<protein>
    <submittedName>
        <fullName evidence="1">Uncharacterized protein</fullName>
    </submittedName>
</protein>
<organism evidence="1 2">
    <name type="scientific">Eiseniibacteriota bacterium</name>
    <dbReference type="NCBI Taxonomy" id="2212470"/>
    <lineage>
        <taxon>Bacteria</taxon>
        <taxon>Candidatus Eiseniibacteriota</taxon>
    </lineage>
</organism>
<evidence type="ECO:0000313" key="2">
    <source>
        <dbReference type="Proteomes" id="UP000697710"/>
    </source>
</evidence>